<feature type="binding site" evidence="6">
    <location>
        <position position="248"/>
    </location>
    <ligand>
        <name>a divalent metal cation</name>
        <dbReference type="ChEBI" id="CHEBI:60240"/>
        <label>1</label>
    </ligand>
</feature>
<dbReference type="EMBL" id="AYYO01000022">
    <property type="protein sequence ID" value="KRM55448.1"/>
    <property type="molecule type" value="Genomic_DNA"/>
</dbReference>
<gene>
    <name evidence="6" type="primary">map</name>
    <name evidence="9" type="ORF">FC18_GL001343</name>
</gene>
<dbReference type="InterPro" id="IPR036005">
    <property type="entry name" value="Creatinase/aminopeptidase-like"/>
</dbReference>
<feature type="binding site" evidence="6">
    <location>
        <position position="117"/>
    </location>
    <ligand>
        <name>a divalent metal cation</name>
        <dbReference type="ChEBI" id="CHEBI:60240"/>
        <label>1</label>
    </ligand>
</feature>
<dbReference type="HAMAP" id="MF_01974">
    <property type="entry name" value="MetAP_1"/>
    <property type="match status" value="1"/>
</dbReference>
<dbReference type="InterPro" id="IPR000994">
    <property type="entry name" value="Pept_M24"/>
</dbReference>
<dbReference type="EC" id="3.4.11.18" evidence="6 7"/>
<keyword evidence="3 6" id="KW-0645">Protease</keyword>
<feature type="binding site" evidence="6">
    <location>
        <position position="188"/>
    </location>
    <ligand>
        <name>substrate</name>
    </ligand>
</feature>
<keyword evidence="2 6" id="KW-0031">Aminopeptidase</keyword>
<dbReference type="PATRIC" id="fig|1291052.5.peg.1361"/>
<comment type="subunit">
    <text evidence="6">Monomer.</text>
</comment>
<feature type="binding site" evidence="6">
    <location>
        <position position="214"/>
    </location>
    <ligand>
        <name>a divalent metal cation</name>
        <dbReference type="ChEBI" id="CHEBI:60240"/>
        <label>2</label>
        <note>catalytic</note>
    </ligand>
</feature>
<protein>
    <recommendedName>
        <fullName evidence="6 7">Methionine aminopeptidase</fullName>
        <shortName evidence="6">MAP</shortName>
        <shortName evidence="6">MetAP</shortName>
        <ecNumber evidence="6 7">3.4.11.18</ecNumber>
    </recommendedName>
    <alternativeName>
        <fullName evidence="6">Peptidase M</fullName>
    </alternativeName>
</protein>
<dbReference type="AlphaFoldDB" id="A0A0R1ZKF0"/>
<feature type="binding site" evidence="6">
    <location>
        <position position="106"/>
    </location>
    <ligand>
        <name>a divalent metal cation</name>
        <dbReference type="ChEBI" id="CHEBI:60240"/>
        <label>1</label>
    </ligand>
</feature>
<dbReference type="InterPro" id="IPR002467">
    <property type="entry name" value="Pept_M24A_MAP1"/>
</dbReference>
<evidence type="ECO:0000256" key="4">
    <source>
        <dbReference type="ARBA" id="ARBA00022723"/>
    </source>
</evidence>
<dbReference type="SUPFAM" id="SSF55920">
    <property type="entry name" value="Creatinase/aminopeptidase"/>
    <property type="match status" value="1"/>
</dbReference>
<evidence type="ECO:0000259" key="8">
    <source>
        <dbReference type="Pfam" id="PF00557"/>
    </source>
</evidence>
<comment type="similarity">
    <text evidence="6">Belongs to the peptidase M24A family. Methionine aminopeptidase type 1 subfamily.</text>
</comment>
<dbReference type="Pfam" id="PF00557">
    <property type="entry name" value="Peptidase_M24"/>
    <property type="match status" value="1"/>
</dbReference>
<accession>A0A0R1ZKF0</accession>
<dbReference type="GO" id="GO:0046872">
    <property type="term" value="F:metal ion binding"/>
    <property type="evidence" value="ECO:0007669"/>
    <property type="project" value="UniProtKB-UniRule"/>
</dbReference>
<keyword evidence="5 6" id="KW-0378">Hydrolase</keyword>
<dbReference type="PANTHER" id="PTHR43330:SF17">
    <property type="entry name" value="METHIONINE AMINOPEPTIDASE"/>
    <property type="match status" value="1"/>
</dbReference>
<dbReference type="GO" id="GO:0005829">
    <property type="term" value="C:cytosol"/>
    <property type="evidence" value="ECO:0007669"/>
    <property type="project" value="TreeGrafter"/>
</dbReference>
<proteinExistence type="inferred from homology"/>
<comment type="cofactor">
    <cofactor evidence="6">
        <name>Co(2+)</name>
        <dbReference type="ChEBI" id="CHEBI:48828"/>
    </cofactor>
    <cofactor evidence="6">
        <name>Zn(2+)</name>
        <dbReference type="ChEBI" id="CHEBI:29105"/>
    </cofactor>
    <cofactor evidence="6">
        <name>Mn(2+)</name>
        <dbReference type="ChEBI" id="CHEBI:29035"/>
    </cofactor>
    <cofactor evidence="6">
        <name>Fe(2+)</name>
        <dbReference type="ChEBI" id="CHEBI:29033"/>
    </cofactor>
    <text evidence="6">Binds 2 divalent metal cations per subunit. Has a high-affinity and a low affinity metal-binding site. The true nature of the physiological cofactor is under debate. The enzyme is active with cobalt, zinc, manganese or divalent iron ions. Most likely, methionine aminopeptidases function as mononuclear Fe(2+)-metalloproteases under physiological conditions, and the catalytically relevant metal-binding site has been assigned to the histidine-containing high-affinity site.</text>
</comment>
<keyword evidence="10" id="KW-1185">Reference proteome</keyword>
<evidence type="ECO:0000313" key="9">
    <source>
        <dbReference type="EMBL" id="KRM55448.1"/>
    </source>
</evidence>
<evidence type="ECO:0000256" key="3">
    <source>
        <dbReference type="ARBA" id="ARBA00022670"/>
    </source>
</evidence>
<evidence type="ECO:0000256" key="5">
    <source>
        <dbReference type="ARBA" id="ARBA00022801"/>
    </source>
</evidence>
<keyword evidence="4 6" id="KW-0479">Metal-binding</keyword>
<feature type="binding site" evidence="6">
    <location>
        <position position="88"/>
    </location>
    <ligand>
        <name>substrate</name>
    </ligand>
</feature>
<organism evidence="9 10">
    <name type="scientific">Lacticaseibacillus sharpeae JCM 1186 = DSM 20505</name>
    <dbReference type="NCBI Taxonomy" id="1291052"/>
    <lineage>
        <taxon>Bacteria</taxon>
        <taxon>Bacillati</taxon>
        <taxon>Bacillota</taxon>
        <taxon>Bacilli</taxon>
        <taxon>Lactobacillales</taxon>
        <taxon>Lactobacillaceae</taxon>
        <taxon>Lacticaseibacillus</taxon>
    </lineage>
</organism>
<dbReference type="GO" id="GO:0004239">
    <property type="term" value="F:initiator methionyl aminopeptidase activity"/>
    <property type="evidence" value="ECO:0007669"/>
    <property type="project" value="UniProtKB-UniRule"/>
</dbReference>
<reference evidence="9 10" key="1">
    <citation type="journal article" date="2015" name="Genome Announc.">
        <title>Expanding the biotechnology potential of lactobacilli through comparative genomics of 213 strains and associated genera.</title>
        <authorList>
            <person name="Sun Z."/>
            <person name="Harris H.M."/>
            <person name="McCann A."/>
            <person name="Guo C."/>
            <person name="Argimon S."/>
            <person name="Zhang W."/>
            <person name="Yang X."/>
            <person name="Jeffery I.B."/>
            <person name="Cooney J.C."/>
            <person name="Kagawa T.F."/>
            <person name="Liu W."/>
            <person name="Song Y."/>
            <person name="Salvetti E."/>
            <person name="Wrobel A."/>
            <person name="Rasinkangas P."/>
            <person name="Parkhill J."/>
            <person name="Rea M.C."/>
            <person name="O'Sullivan O."/>
            <person name="Ritari J."/>
            <person name="Douillard F.P."/>
            <person name="Paul Ross R."/>
            <person name="Yang R."/>
            <person name="Briner A.E."/>
            <person name="Felis G.E."/>
            <person name="de Vos W.M."/>
            <person name="Barrangou R."/>
            <person name="Klaenhammer T.R."/>
            <person name="Caufield P.W."/>
            <person name="Cui Y."/>
            <person name="Zhang H."/>
            <person name="O'Toole P.W."/>
        </authorList>
    </citation>
    <scope>NUCLEOTIDE SEQUENCE [LARGE SCALE GENOMIC DNA]</scope>
    <source>
        <strain evidence="9 10">DSM 20505</strain>
    </source>
</reference>
<feature type="domain" description="Peptidase M24" evidence="8">
    <location>
        <begin position="23"/>
        <end position="255"/>
    </location>
</feature>
<comment type="catalytic activity">
    <reaction evidence="6 7">
        <text>Release of N-terminal amino acids, preferentially methionine, from peptides and arylamides.</text>
        <dbReference type="EC" id="3.4.11.18"/>
    </reaction>
</comment>
<feature type="binding site" evidence="6">
    <location>
        <position position="181"/>
    </location>
    <ligand>
        <name>a divalent metal cation</name>
        <dbReference type="ChEBI" id="CHEBI:60240"/>
        <label>2</label>
        <note>catalytic</note>
    </ligand>
</feature>
<feature type="binding site" evidence="6">
    <location>
        <position position="248"/>
    </location>
    <ligand>
        <name>a divalent metal cation</name>
        <dbReference type="ChEBI" id="CHEBI:60240"/>
        <label>2</label>
        <note>catalytic</note>
    </ligand>
</feature>
<dbReference type="GO" id="GO:0006508">
    <property type="term" value="P:proteolysis"/>
    <property type="evidence" value="ECO:0007669"/>
    <property type="project" value="UniProtKB-KW"/>
</dbReference>
<evidence type="ECO:0000256" key="7">
    <source>
        <dbReference type="RuleBase" id="RU003653"/>
    </source>
</evidence>
<dbReference type="PRINTS" id="PR00599">
    <property type="entry name" value="MAPEPTIDASE"/>
</dbReference>
<dbReference type="GO" id="GO:0070006">
    <property type="term" value="F:metalloaminopeptidase activity"/>
    <property type="evidence" value="ECO:0007669"/>
    <property type="project" value="UniProtKB-UniRule"/>
</dbReference>
<dbReference type="PANTHER" id="PTHR43330">
    <property type="entry name" value="METHIONINE AMINOPEPTIDASE"/>
    <property type="match status" value="1"/>
</dbReference>
<comment type="caution">
    <text evidence="9">The sequence shown here is derived from an EMBL/GenBank/DDBJ whole genome shotgun (WGS) entry which is preliminary data.</text>
</comment>
<evidence type="ECO:0000256" key="2">
    <source>
        <dbReference type="ARBA" id="ARBA00022438"/>
    </source>
</evidence>
<dbReference type="Gene3D" id="3.90.230.10">
    <property type="entry name" value="Creatinase/methionine aminopeptidase superfamily"/>
    <property type="match status" value="1"/>
</dbReference>
<comment type="function">
    <text evidence="1 6">Removes the N-terminal methionine from nascent proteins. The N-terminal methionine is often cleaved when the second residue in the primary sequence is small and uncharged (Met-Ala-, Cys, Gly, Pro, Ser, Thr, or Val). Requires deformylation of the N(alpha)-formylated initiator methionine before it can be hydrolyzed.</text>
</comment>
<dbReference type="STRING" id="1291052.FC18_GL001343"/>
<evidence type="ECO:0000256" key="6">
    <source>
        <dbReference type="HAMAP-Rule" id="MF_01974"/>
    </source>
</evidence>
<feature type="binding site" evidence="6">
    <location>
        <position position="117"/>
    </location>
    <ligand>
        <name>a divalent metal cation</name>
        <dbReference type="ChEBI" id="CHEBI:60240"/>
        <label>2</label>
        <note>catalytic</note>
    </ligand>
</feature>
<name>A0A0R1ZKF0_9LACO</name>
<evidence type="ECO:0000256" key="1">
    <source>
        <dbReference type="ARBA" id="ARBA00002521"/>
    </source>
</evidence>
<dbReference type="CDD" id="cd01086">
    <property type="entry name" value="MetAP1"/>
    <property type="match status" value="1"/>
</dbReference>
<dbReference type="InterPro" id="IPR001714">
    <property type="entry name" value="Pept_M24_MAP"/>
</dbReference>
<dbReference type="Proteomes" id="UP000051679">
    <property type="component" value="Unassembled WGS sequence"/>
</dbReference>
<evidence type="ECO:0000313" key="10">
    <source>
        <dbReference type="Proteomes" id="UP000051679"/>
    </source>
</evidence>
<dbReference type="NCBIfam" id="TIGR00500">
    <property type="entry name" value="met_pdase_I"/>
    <property type="match status" value="1"/>
</dbReference>
<sequence>MPRFVKRKGKKLITLKSPREIAGMAHSGAILAGVHQMLRGKLHVGMDTWDIETMVDDYITAHDAIASEKGVDGYKYATCISINDEVAHAVPRKGLKLQNHDLLKVDLCVNWHGYQSDSAWSYVIGESTPEIDHLMHVAHEALYRGIAQAQVGNRIGDIGNAIEGWIETENHMGDVRELIGHGIGPSVHELPDVEAYGLPHTGMRLREGMVITIEPMVNLGTWELATKYMPDGWEYYTSADHTLSAQYEHTLAITKNGPKILTSQDPEFDQQYLLTPAELDFTDL</sequence>